<evidence type="ECO:0000313" key="2">
    <source>
        <dbReference type="Proteomes" id="UP000193920"/>
    </source>
</evidence>
<dbReference type="AlphaFoldDB" id="A0A1Y2ENK8"/>
<comment type="caution">
    <text evidence="1">The sequence shown here is derived from an EMBL/GenBank/DDBJ whole genome shotgun (WGS) entry which is preliminary data.</text>
</comment>
<dbReference type="EMBL" id="MCOG01000035">
    <property type="protein sequence ID" value="ORY73128.1"/>
    <property type="molecule type" value="Genomic_DNA"/>
</dbReference>
<sequence>MNITKPELIDEFEFTRISARTNIYSLVSVLAINKNYPFIFTCSSYRKLTCLAVIRQANWKILNIKLPSLLDHHEVILFNLFQIHNNNSISNNNSSNNSIYGSLSGG</sequence>
<accession>A0A1Y2ENK8</accession>
<evidence type="ECO:0000313" key="1">
    <source>
        <dbReference type="EMBL" id="ORY73128.1"/>
    </source>
</evidence>
<proteinExistence type="predicted"/>
<dbReference type="Proteomes" id="UP000193920">
    <property type="component" value="Unassembled WGS sequence"/>
</dbReference>
<name>A0A1Y2ENK8_9FUNG</name>
<dbReference type="STRING" id="1754190.A0A1Y2ENK8"/>
<gene>
    <name evidence="1" type="ORF">LY90DRAFT_503244</name>
</gene>
<protein>
    <submittedName>
        <fullName evidence="1">Uncharacterized protein</fullName>
    </submittedName>
</protein>
<organism evidence="1 2">
    <name type="scientific">Neocallimastix californiae</name>
    <dbReference type="NCBI Taxonomy" id="1754190"/>
    <lineage>
        <taxon>Eukaryota</taxon>
        <taxon>Fungi</taxon>
        <taxon>Fungi incertae sedis</taxon>
        <taxon>Chytridiomycota</taxon>
        <taxon>Chytridiomycota incertae sedis</taxon>
        <taxon>Neocallimastigomycetes</taxon>
        <taxon>Neocallimastigales</taxon>
        <taxon>Neocallimastigaceae</taxon>
        <taxon>Neocallimastix</taxon>
    </lineage>
</organism>
<reference evidence="1 2" key="1">
    <citation type="submission" date="2016-08" db="EMBL/GenBank/DDBJ databases">
        <title>A Parts List for Fungal Cellulosomes Revealed by Comparative Genomics.</title>
        <authorList>
            <consortium name="DOE Joint Genome Institute"/>
            <person name="Haitjema C.H."/>
            <person name="Gilmore S.P."/>
            <person name="Henske J.K."/>
            <person name="Solomon K.V."/>
            <person name="De Groot R."/>
            <person name="Kuo A."/>
            <person name="Mondo S.J."/>
            <person name="Salamov A.A."/>
            <person name="Labutti K."/>
            <person name="Zhao Z."/>
            <person name="Chiniquy J."/>
            <person name="Barry K."/>
            <person name="Brewer H.M."/>
            <person name="Purvine S.O."/>
            <person name="Wright A.T."/>
            <person name="Boxma B."/>
            <person name="Van Alen T."/>
            <person name="Hackstein J.H."/>
            <person name="Baker S.E."/>
            <person name="Grigoriev I.V."/>
            <person name="O'Malley M.A."/>
        </authorList>
    </citation>
    <scope>NUCLEOTIDE SEQUENCE [LARGE SCALE GENOMIC DNA]</scope>
    <source>
        <strain evidence="1 2">G1</strain>
    </source>
</reference>
<keyword evidence="2" id="KW-1185">Reference proteome</keyword>